<keyword evidence="2" id="KW-1185">Reference proteome</keyword>
<dbReference type="AlphaFoldDB" id="A0A2X0MJX2"/>
<dbReference type="STRING" id="289078.A0A2X0MJX2"/>
<organism evidence="1 2">
    <name type="scientific">Microbotryum saponariae</name>
    <dbReference type="NCBI Taxonomy" id="289078"/>
    <lineage>
        <taxon>Eukaryota</taxon>
        <taxon>Fungi</taxon>
        <taxon>Dikarya</taxon>
        <taxon>Basidiomycota</taxon>
        <taxon>Pucciniomycotina</taxon>
        <taxon>Microbotryomycetes</taxon>
        <taxon>Microbotryales</taxon>
        <taxon>Microbotryaceae</taxon>
        <taxon>Microbotryum</taxon>
    </lineage>
</organism>
<accession>A0A2X0MJX2</accession>
<sequence>MSGSDKSLYDQVQDFDSPFASAETPSENFSLIDAKTGMKMLRNDSRWSSAVSRKETWKILLQSMLAQ</sequence>
<evidence type="ECO:0000313" key="1">
    <source>
        <dbReference type="EMBL" id="SCZ92554.1"/>
    </source>
</evidence>
<dbReference type="EMBL" id="FMWP01000018">
    <property type="protein sequence ID" value="SCZ92554.1"/>
    <property type="molecule type" value="Genomic_DNA"/>
</dbReference>
<proteinExistence type="predicted"/>
<dbReference type="Proteomes" id="UP000249723">
    <property type="component" value="Unassembled WGS sequence"/>
</dbReference>
<gene>
    <name evidence="1" type="ORF">BZ3500_MVSOF-1268-A1-R1_CHR5-2G07972</name>
</gene>
<protein>
    <submittedName>
        <fullName evidence="1">BZ3500_MvSof-1268-A1-R1_Chr5-2g07972 protein</fullName>
    </submittedName>
</protein>
<evidence type="ECO:0000313" key="2">
    <source>
        <dbReference type="Proteomes" id="UP000249723"/>
    </source>
</evidence>
<name>A0A2X0MJX2_9BASI</name>
<reference evidence="2" key="1">
    <citation type="submission" date="2016-10" db="EMBL/GenBank/DDBJ databases">
        <authorList>
            <person name="Jeantristanb JTB J.-T."/>
            <person name="Ricardo R."/>
        </authorList>
    </citation>
    <scope>NUCLEOTIDE SEQUENCE [LARGE SCALE GENOMIC DNA]</scope>
</reference>